<dbReference type="GO" id="GO:0005737">
    <property type="term" value="C:cytoplasm"/>
    <property type="evidence" value="ECO:0007669"/>
    <property type="project" value="GOC"/>
</dbReference>
<dbReference type="GO" id="GO:0006888">
    <property type="term" value="P:endoplasmic reticulum to Golgi vesicle-mediated transport"/>
    <property type="evidence" value="ECO:0007669"/>
    <property type="project" value="TreeGrafter"/>
</dbReference>
<dbReference type="InterPro" id="IPR048343">
    <property type="entry name" value="ZW10_C"/>
</dbReference>
<proteinExistence type="predicted"/>
<feature type="domain" description="Centromere/kinetochore protein zw10 middle" evidence="1">
    <location>
        <begin position="189"/>
        <end position="387"/>
    </location>
</feature>
<dbReference type="AlphaFoldDB" id="A0A7I5E572"/>
<evidence type="ECO:0000259" key="1">
    <source>
        <dbReference type="Pfam" id="PF20665"/>
    </source>
</evidence>
<dbReference type="OrthoDB" id="534815at2759"/>
<dbReference type="InterPro" id="IPR055148">
    <property type="entry name" value="ZW10_C_2"/>
</dbReference>
<evidence type="ECO:0000313" key="5">
    <source>
        <dbReference type="WBParaSite" id="HCON_00004440-00001"/>
    </source>
</evidence>
<evidence type="ECO:0000259" key="3">
    <source>
        <dbReference type="Pfam" id="PF22766"/>
    </source>
</evidence>
<dbReference type="GO" id="GO:0007094">
    <property type="term" value="P:mitotic spindle assembly checkpoint signaling"/>
    <property type="evidence" value="ECO:0007669"/>
    <property type="project" value="TreeGrafter"/>
</dbReference>
<dbReference type="Proteomes" id="UP000025227">
    <property type="component" value="Unplaced"/>
</dbReference>
<dbReference type="GO" id="GO:1990423">
    <property type="term" value="C:RZZ complex"/>
    <property type="evidence" value="ECO:0007669"/>
    <property type="project" value="TreeGrafter"/>
</dbReference>
<reference evidence="5" key="1">
    <citation type="submission" date="2020-12" db="UniProtKB">
        <authorList>
            <consortium name="WormBaseParasite"/>
        </authorList>
    </citation>
    <scope>IDENTIFICATION</scope>
    <source>
        <strain evidence="5">MHco3</strain>
    </source>
</reference>
<organism evidence="4 5">
    <name type="scientific">Haemonchus contortus</name>
    <name type="common">Barber pole worm</name>
    <dbReference type="NCBI Taxonomy" id="6289"/>
    <lineage>
        <taxon>Eukaryota</taxon>
        <taxon>Metazoa</taxon>
        <taxon>Ecdysozoa</taxon>
        <taxon>Nematoda</taxon>
        <taxon>Chromadorea</taxon>
        <taxon>Rhabditida</taxon>
        <taxon>Rhabditina</taxon>
        <taxon>Rhabditomorpha</taxon>
        <taxon>Strongyloidea</taxon>
        <taxon>Trichostrongylidae</taxon>
        <taxon>Haemonchus</taxon>
    </lineage>
</organism>
<dbReference type="Pfam" id="PF20665">
    <property type="entry name" value="Zw10_middle"/>
    <property type="match status" value="1"/>
</dbReference>
<feature type="domain" description="Centromere/kinetochore protein zw10 C-terminal" evidence="2">
    <location>
        <begin position="435"/>
        <end position="566"/>
    </location>
</feature>
<dbReference type="PANTHER" id="PTHR12205">
    <property type="entry name" value="CENTROMERE/KINETOCHORE PROTEIN ZW10"/>
    <property type="match status" value="1"/>
</dbReference>
<sequence>MLSELEELEREIDCDLEKIAKGLQERYVEFQPLLKVAEEDLVMKLEDLSNTVNEKLHLADSFLRENSMDSSGEQKSRLTLTAQDRALRKKLADLSECRQLLDKFQNIEALLIACRSNSLSKIHEATNLLECESLLNEITQDDGWPILTGRCRDMLRDEISFMMKSLVCTLTCSFDEFVSYPSTEVKGTVHMHIRNSDSKETSEVLAALSLVGELDRRMKKWASYIVKNFIQPIIDSENGVDPYERFSVSNNTAEFTASSKVRPTVRGISLEGIVGGLKRFFTHLASAIDGIVLNNRPLSLCLGGFLQEDLMTIFLKQCVAASIPVPDSDGSKLKHAMEIAEQFRKDMIELGFFNDATPTFQAFSEQHFTVFIDRRCLEVIKTAKELICMPYLELAEVGIGEEVSEETILQYKEAFGKTIPKSVTSCDSVYPLLLQLPRCKVSQSTVDLMELVFCTLNDAVATDNEKLSARLTLTARNVVQLFELTAPRHHGTAISSMPQMAAIFYNNCYYICHRLMLLPFSVLKGVNKQSEKYANVRLILTDSLWKLRELGADMLEQTIRQCRRDISVMLVKDDLFVKIDDLERCDETKDVLNACLKHVQTISRLLKEVLAEMVYSQTMANIVSFLLDSICDVILRMEDIRSVDADISADMVDNLLTELAPIFAVNGRSAIHEICSTSYFRMKEIIFCLKGSLQSIDDRWCSAKGPLAQWLQPGEVRSLIKALFMNTEQRRQLLDSIF</sequence>
<dbReference type="Gene3D" id="1.10.357.150">
    <property type="match status" value="1"/>
</dbReference>
<evidence type="ECO:0000313" key="4">
    <source>
        <dbReference type="Proteomes" id="UP000025227"/>
    </source>
</evidence>
<accession>A0A7I5E572</accession>
<dbReference type="PANTHER" id="PTHR12205:SF0">
    <property type="entry name" value="CENTROMERE_KINETOCHORE PROTEIN ZW10 HOMOLOG"/>
    <property type="match status" value="1"/>
</dbReference>
<name>A0A7I5E572_HAECO</name>
<dbReference type="InterPro" id="IPR048344">
    <property type="entry name" value="Zw10_middle"/>
</dbReference>
<evidence type="ECO:0000259" key="2">
    <source>
        <dbReference type="Pfam" id="PF20666"/>
    </source>
</evidence>
<dbReference type="OMA" id="MMNASLK"/>
<feature type="domain" description="ZW10 C-terminal helical" evidence="3">
    <location>
        <begin position="592"/>
        <end position="735"/>
    </location>
</feature>
<dbReference type="InterPro" id="IPR046362">
    <property type="entry name" value="Zw10/DSL1_C_sf"/>
</dbReference>
<dbReference type="Pfam" id="PF22766">
    <property type="entry name" value="ZW10_C2"/>
    <property type="match status" value="1"/>
</dbReference>
<protein>
    <submittedName>
        <fullName evidence="5">Centromere/kinetochore protein zw10 homolog</fullName>
    </submittedName>
</protein>
<dbReference type="WBParaSite" id="HCON_00004440-00001">
    <property type="protein sequence ID" value="HCON_00004440-00001"/>
    <property type="gene ID" value="HCON_00004440"/>
</dbReference>
<dbReference type="Pfam" id="PF20666">
    <property type="entry name" value="ZW10_C"/>
    <property type="match status" value="1"/>
</dbReference>
<keyword evidence="4" id="KW-1185">Reference proteome</keyword>